<evidence type="ECO:0008006" key="9">
    <source>
        <dbReference type="Google" id="ProtNLM"/>
    </source>
</evidence>
<dbReference type="EMBL" id="CAJVCE010000009">
    <property type="protein sequence ID" value="CAG7644883.1"/>
    <property type="molecule type" value="Genomic_DNA"/>
</dbReference>
<evidence type="ECO:0000256" key="6">
    <source>
        <dbReference type="SAM" id="SignalP"/>
    </source>
</evidence>
<evidence type="ECO:0000256" key="3">
    <source>
        <dbReference type="ARBA" id="ARBA00023136"/>
    </source>
</evidence>
<evidence type="ECO:0000313" key="7">
    <source>
        <dbReference type="EMBL" id="CAG7644883.1"/>
    </source>
</evidence>
<keyword evidence="3" id="KW-0472">Membrane</keyword>
<keyword evidence="2 6" id="KW-0732">Signal</keyword>
<keyword evidence="1" id="KW-1003">Cell membrane</keyword>
<gene>
    <name evidence="7" type="ORF">PAECIP111802_03373</name>
</gene>
<feature type="chain" id="PRO_5046845777" description="Extracellular solute-binding protein" evidence="6">
    <location>
        <begin position="21"/>
        <end position="440"/>
    </location>
</feature>
<organism evidence="7 8">
    <name type="scientific">Paenibacillus allorhizosphaerae</name>
    <dbReference type="NCBI Taxonomy" id="2849866"/>
    <lineage>
        <taxon>Bacteria</taxon>
        <taxon>Bacillati</taxon>
        <taxon>Bacillota</taxon>
        <taxon>Bacilli</taxon>
        <taxon>Bacillales</taxon>
        <taxon>Paenibacillaceae</taxon>
        <taxon>Paenibacillus</taxon>
    </lineage>
</organism>
<evidence type="ECO:0000256" key="5">
    <source>
        <dbReference type="ARBA" id="ARBA00023288"/>
    </source>
</evidence>
<evidence type="ECO:0000256" key="4">
    <source>
        <dbReference type="ARBA" id="ARBA00023139"/>
    </source>
</evidence>
<reference evidence="7 8" key="1">
    <citation type="submission" date="2021-06" db="EMBL/GenBank/DDBJ databases">
        <authorList>
            <person name="Criscuolo A."/>
        </authorList>
    </citation>
    <scope>NUCLEOTIDE SEQUENCE [LARGE SCALE GENOMIC DNA]</scope>
    <source>
        <strain evidence="8">CIP 111802</strain>
    </source>
</reference>
<dbReference type="Pfam" id="PF13416">
    <property type="entry name" value="SBP_bac_8"/>
    <property type="match status" value="1"/>
</dbReference>
<evidence type="ECO:0000313" key="8">
    <source>
        <dbReference type="Proteomes" id="UP000730618"/>
    </source>
</evidence>
<dbReference type="InterPro" id="IPR006059">
    <property type="entry name" value="SBP"/>
</dbReference>
<keyword evidence="8" id="KW-1185">Reference proteome</keyword>
<keyword evidence="4" id="KW-0564">Palmitate</keyword>
<proteinExistence type="predicted"/>
<accession>A0ABN7TPF9</accession>
<keyword evidence="5" id="KW-0449">Lipoprotein</keyword>
<dbReference type="RefSeq" id="WP_218099693.1">
    <property type="nucleotide sequence ID" value="NZ_CAJVCE010000009.1"/>
</dbReference>
<evidence type="ECO:0000256" key="2">
    <source>
        <dbReference type="ARBA" id="ARBA00022729"/>
    </source>
</evidence>
<evidence type="ECO:0000256" key="1">
    <source>
        <dbReference type="ARBA" id="ARBA00022475"/>
    </source>
</evidence>
<name>A0ABN7TPF9_9BACL</name>
<dbReference type="InterPro" id="IPR050490">
    <property type="entry name" value="Bact_solute-bd_prot1"/>
</dbReference>
<dbReference type="PANTHER" id="PTHR43649:SF33">
    <property type="entry name" value="POLYGALACTURONAN_RHAMNOGALACTURONAN-BINDING PROTEIN YTCQ"/>
    <property type="match status" value="1"/>
</dbReference>
<sequence>MNKKKAIPLLLGMSLLGTLALNGCGKEAAEPGKAGEAVNPDRYNNEPVTLTFFSNGAGVLNGADLDALVTKPVQAKYPNIATQLVTGTSLDKLIAAGEVPDVILTSNYFLYDMVELGLVSDLNEMIKQEKIDLGKFEPETINVTKSYGDKGQFYGMPYAMNYGLLLYNKDIFDKFAVPYPKDGMTWNQMIELAGKVTRMDQGTQYIGLDLQNPSILTRPYGLGVVDAKQEKAALTTDAYKKVLGLYEQLYKVPGIVEPQKKYTYGIDYFMKEQKTAMFPYWHDSTTARLPQLKEAGKNFNWDLVSFPSFDDKPGIGREIDYHLALVTPNSKNKKAAYAAIHTLIGEEAQKTMNKGTRLTVLKDPALKKDASIDTKLYEGKNLQGIFTVKPAPLPKATKYDRKLYPFLSEAAKGMAFDKKDVNTVLREAEEKANKFIQENQ</sequence>
<dbReference type="Proteomes" id="UP000730618">
    <property type="component" value="Unassembled WGS sequence"/>
</dbReference>
<protein>
    <recommendedName>
        <fullName evidence="9">Extracellular solute-binding protein</fullName>
    </recommendedName>
</protein>
<dbReference type="PANTHER" id="PTHR43649">
    <property type="entry name" value="ARABINOSE-BINDING PROTEIN-RELATED"/>
    <property type="match status" value="1"/>
</dbReference>
<comment type="caution">
    <text evidence="7">The sequence shown here is derived from an EMBL/GenBank/DDBJ whole genome shotgun (WGS) entry which is preliminary data.</text>
</comment>
<feature type="signal peptide" evidence="6">
    <location>
        <begin position="1"/>
        <end position="20"/>
    </location>
</feature>